<sequence>MQMQMMRDGKEYDRESADDIYVSQQSQDDRWLVCFETENTWMRKDEMLASLDIEGSPGIQYCNCTKLVQVIHAYVVTYYPAGKGLLYGIQKPDGVMITEEGVLLSGEIPYP</sequence>
<organism evidence="1 2">
    <name type="scientific">Hymenoscyphus albidus</name>
    <dbReference type="NCBI Taxonomy" id="595503"/>
    <lineage>
        <taxon>Eukaryota</taxon>
        <taxon>Fungi</taxon>
        <taxon>Dikarya</taxon>
        <taxon>Ascomycota</taxon>
        <taxon>Pezizomycotina</taxon>
        <taxon>Leotiomycetes</taxon>
        <taxon>Helotiales</taxon>
        <taxon>Helotiaceae</taxon>
        <taxon>Hymenoscyphus</taxon>
    </lineage>
</organism>
<accession>A0A9N9LLP0</accession>
<evidence type="ECO:0000313" key="1">
    <source>
        <dbReference type="EMBL" id="CAG8974782.1"/>
    </source>
</evidence>
<name>A0A9N9LLP0_9HELO</name>
<keyword evidence="2" id="KW-1185">Reference proteome</keyword>
<evidence type="ECO:0000313" key="2">
    <source>
        <dbReference type="Proteomes" id="UP000701801"/>
    </source>
</evidence>
<protein>
    <submittedName>
        <fullName evidence="1">Uncharacterized protein</fullName>
    </submittedName>
</protein>
<comment type="caution">
    <text evidence="1">The sequence shown here is derived from an EMBL/GenBank/DDBJ whole genome shotgun (WGS) entry which is preliminary data.</text>
</comment>
<proteinExistence type="predicted"/>
<gene>
    <name evidence="1" type="ORF">HYALB_00000394</name>
</gene>
<dbReference type="EMBL" id="CAJVRM010000116">
    <property type="protein sequence ID" value="CAG8974782.1"/>
    <property type="molecule type" value="Genomic_DNA"/>
</dbReference>
<dbReference type="AlphaFoldDB" id="A0A9N9LLP0"/>
<reference evidence="1" key="1">
    <citation type="submission" date="2021-07" db="EMBL/GenBank/DDBJ databases">
        <authorList>
            <person name="Durling M."/>
        </authorList>
    </citation>
    <scope>NUCLEOTIDE SEQUENCE</scope>
</reference>
<dbReference type="Proteomes" id="UP000701801">
    <property type="component" value="Unassembled WGS sequence"/>
</dbReference>